<evidence type="ECO:0000313" key="2">
    <source>
        <dbReference type="Proteomes" id="UP000828390"/>
    </source>
</evidence>
<organism evidence="1 2">
    <name type="scientific">Dreissena polymorpha</name>
    <name type="common">Zebra mussel</name>
    <name type="synonym">Mytilus polymorpha</name>
    <dbReference type="NCBI Taxonomy" id="45954"/>
    <lineage>
        <taxon>Eukaryota</taxon>
        <taxon>Metazoa</taxon>
        <taxon>Spiralia</taxon>
        <taxon>Lophotrochozoa</taxon>
        <taxon>Mollusca</taxon>
        <taxon>Bivalvia</taxon>
        <taxon>Autobranchia</taxon>
        <taxon>Heteroconchia</taxon>
        <taxon>Euheterodonta</taxon>
        <taxon>Imparidentia</taxon>
        <taxon>Neoheterodontei</taxon>
        <taxon>Myida</taxon>
        <taxon>Dreissenoidea</taxon>
        <taxon>Dreissenidae</taxon>
        <taxon>Dreissena</taxon>
    </lineage>
</organism>
<proteinExistence type="predicted"/>
<evidence type="ECO:0000313" key="1">
    <source>
        <dbReference type="EMBL" id="KAH3706909.1"/>
    </source>
</evidence>
<reference evidence="1" key="1">
    <citation type="journal article" date="2019" name="bioRxiv">
        <title>The Genome of the Zebra Mussel, Dreissena polymorpha: A Resource for Invasive Species Research.</title>
        <authorList>
            <person name="McCartney M.A."/>
            <person name="Auch B."/>
            <person name="Kono T."/>
            <person name="Mallez S."/>
            <person name="Zhang Y."/>
            <person name="Obille A."/>
            <person name="Becker A."/>
            <person name="Abrahante J.E."/>
            <person name="Garbe J."/>
            <person name="Badalamenti J.P."/>
            <person name="Herman A."/>
            <person name="Mangelson H."/>
            <person name="Liachko I."/>
            <person name="Sullivan S."/>
            <person name="Sone E.D."/>
            <person name="Koren S."/>
            <person name="Silverstein K.A.T."/>
            <person name="Beckman K.B."/>
            <person name="Gohl D.M."/>
        </authorList>
    </citation>
    <scope>NUCLEOTIDE SEQUENCE</scope>
    <source>
        <strain evidence="1">Duluth1</strain>
        <tissue evidence="1">Whole animal</tissue>
    </source>
</reference>
<accession>A0A9D4BSQ7</accession>
<dbReference type="AlphaFoldDB" id="A0A9D4BSQ7"/>
<dbReference type="Proteomes" id="UP000828390">
    <property type="component" value="Unassembled WGS sequence"/>
</dbReference>
<name>A0A9D4BSQ7_DREPO</name>
<comment type="caution">
    <text evidence="1">The sequence shown here is derived from an EMBL/GenBank/DDBJ whole genome shotgun (WGS) entry which is preliminary data.</text>
</comment>
<sequence>MTEVQTWTVYPTWCVYPRVQYFRNRFLSLHPRFERTVGSVQWKVKYYLEAIKVWFESDLEIKVITKSDFPTERFIVDRTSLPDNKQQSPDSDDTKTKKSRVYVCYIEGQNVRDPFFIQSLKDVVDVFNKEPPSTESILYIAVKFSEKPLDDECKILQRNLDEQLSWRPLSWDKSYSVVFVNNHTDLPVAISDYFEQQLVEGVSVIATCLESFIPSEAYRKRDTKNLEVNLKAFSEKSDAPKSIAFIILDLPKPTDTDDWEHELDSLQSLARLIKCQVLLPFYEELLIQPDVYHDILVKGEYESKVAGHLSSSTKKLLLDKKKIAMNAEVSVFLNYRYSDIVKAIIEDICPLVKAIEVEYDNRSQICTKMLYEINKYLGQSKFGRQIRGLIEPPYIPRSIRQRVLSIKEVYCIGTIYNQFNLMMTTDWERFVCKSIR</sequence>
<protein>
    <submittedName>
        <fullName evidence="1">Uncharacterized protein</fullName>
    </submittedName>
</protein>
<keyword evidence="2" id="KW-1185">Reference proteome</keyword>
<gene>
    <name evidence="1" type="ORF">DPMN_066300</name>
</gene>
<dbReference type="EMBL" id="JAIWYP010000014">
    <property type="protein sequence ID" value="KAH3706909.1"/>
    <property type="molecule type" value="Genomic_DNA"/>
</dbReference>
<reference evidence="1" key="2">
    <citation type="submission" date="2020-11" db="EMBL/GenBank/DDBJ databases">
        <authorList>
            <person name="McCartney M.A."/>
            <person name="Auch B."/>
            <person name="Kono T."/>
            <person name="Mallez S."/>
            <person name="Becker A."/>
            <person name="Gohl D.M."/>
            <person name="Silverstein K.A.T."/>
            <person name="Koren S."/>
            <person name="Bechman K.B."/>
            <person name="Herman A."/>
            <person name="Abrahante J.E."/>
            <person name="Garbe J."/>
        </authorList>
    </citation>
    <scope>NUCLEOTIDE SEQUENCE</scope>
    <source>
        <strain evidence="1">Duluth1</strain>
        <tissue evidence="1">Whole animal</tissue>
    </source>
</reference>